<dbReference type="OrthoDB" id="7410209at2"/>
<evidence type="ECO:0000256" key="1">
    <source>
        <dbReference type="ARBA" id="ARBA00022729"/>
    </source>
</evidence>
<evidence type="ECO:0000313" key="5">
    <source>
        <dbReference type="Proteomes" id="UP000471435"/>
    </source>
</evidence>
<reference evidence="4 5" key="1">
    <citation type="submission" date="2019-12" db="EMBL/GenBank/DDBJ databases">
        <title>Genomic-based taxomic classification of the family Erythrobacteraceae.</title>
        <authorList>
            <person name="Xu L."/>
        </authorList>
    </citation>
    <scope>NUCLEOTIDE SEQUENCE [LARGE SCALE GENOMIC DNA]</scope>
    <source>
        <strain evidence="4 5">SW-109</strain>
    </source>
</reference>
<protein>
    <submittedName>
        <fullName evidence="4">Outer membrane beta-barrel protein</fullName>
    </submittedName>
</protein>
<dbReference type="EMBL" id="WTYP01000001">
    <property type="protein sequence ID" value="MXP46360.1"/>
    <property type="molecule type" value="Genomic_DNA"/>
</dbReference>
<dbReference type="AlphaFoldDB" id="A0A6I4V0K6"/>
<proteinExistence type="predicted"/>
<sequence>MRKTAIVLGAIAAVAVAAPASANEARVEARGGIAWANGEEEAVAGVAAGYDFDLGAGEDSSLFFGVEGSADKLLVDGADVVWGTTARLGAKVGTGGKIYATGGYTFGEGEDTPHLGAGYEQTVGDSGLYLKAEYRHFFSDFVDVNTAVVGVGVAF</sequence>
<dbReference type="InterPro" id="IPR011250">
    <property type="entry name" value="OMP/PagP_B-barrel"/>
</dbReference>
<name>A0A6I4V0K6_9SPHN</name>
<comment type="caution">
    <text evidence="4">The sequence shown here is derived from an EMBL/GenBank/DDBJ whole genome shotgun (WGS) entry which is preliminary data.</text>
</comment>
<organism evidence="4 5">
    <name type="scientific">Pontixanthobacter luteolus</name>
    <dbReference type="NCBI Taxonomy" id="295089"/>
    <lineage>
        <taxon>Bacteria</taxon>
        <taxon>Pseudomonadati</taxon>
        <taxon>Pseudomonadota</taxon>
        <taxon>Alphaproteobacteria</taxon>
        <taxon>Sphingomonadales</taxon>
        <taxon>Erythrobacteraceae</taxon>
        <taxon>Pontixanthobacter</taxon>
    </lineage>
</organism>
<feature type="domain" description="Outer membrane protein beta-barrel" evidence="3">
    <location>
        <begin position="7"/>
        <end position="155"/>
    </location>
</feature>
<dbReference type="RefSeq" id="WP_160729602.1">
    <property type="nucleotide sequence ID" value="NZ_CANLWR010000001.1"/>
</dbReference>
<keyword evidence="1 2" id="KW-0732">Signal</keyword>
<evidence type="ECO:0000256" key="2">
    <source>
        <dbReference type="SAM" id="SignalP"/>
    </source>
</evidence>
<evidence type="ECO:0000259" key="3">
    <source>
        <dbReference type="Pfam" id="PF13505"/>
    </source>
</evidence>
<feature type="chain" id="PRO_5026118644" evidence="2">
    <location>
        <begin position="23"/>
        <end position="155"/>
    </location>
</feature>
<keyword evidence="5" id="KW-1185">Reference proteome</keyword>
<accession>A0A6I4V0K6</accession>
<feature type="signal peptide" evidence="2">
    <location>
        <begin position="1"/>
        <end position="22"/>
    </location>
</feature>
<dbReference type="SUPFAM" id="SSF56925">
    <property type="entry name" value="OMPA-like"/>
    <property type="match status" value="1"/>
</dbReference>
<dbReference type="Proteomes" id="UP000471435">
    <property type="component" value="Unassembled WGS sequence"/>
</dbReference>
<gene>
    <name evidence="4" type="ORF">GRI43_02990</name>
</gene>
<evidence type="ECO:0000313" key="4">
    <source>
        <dbReference type="EMBL" id="MXP46360.1"/>
    </source>
</evidence>
<dbReference type="InterPro" id="IPR027385">
    <property type="entry name" value="Beta-barrel_OMP"/>
</dbReference>
<dbReference type="Pfam" id="PF13505">
    <property type="entry name" value="OMP_b-brl"/>
    <property type="match status" value="1"/>
</dbReference>